<reference evidence="3 4" key="1">
    <citation type="submission" date="2021-01" db="EMBL/GenBank/DDBJ databases">
        <title>Isolation and description of Catonella massiliensis sp. nov., a novel Catonella species, isolated from a stable periodontitis subject.</title>
        <authorList>
            <person name="Antezack A."/>
            <person name="Boxberger M."/>
            <person name="La Scola B."/>
            <person name="Monnet-Corti V."/>
        </authorList>
    </citation>
    <scope>NUCLEOTIDE SEQUENCE [LARGE SCALE GENOMIC DNA]</scope>
    <source>
        <strain evidence="3 4">Marseille-Q4567</strain>
    </source>
</reference>
<evidence type="ECO:0000256" key="1">
    <source>
        <dbReference type="PROSITE-ProRule" id="PRU00339"/>
    </source>
</evidence>
<dbReference type="Proteomes" id="UP000604730">
    <property type="component" value="Unassembled WGS sequence"/>
</dbReference>
<dbReference type="SUPFAM" id="SSF48452">
    <property type="entry name" value="TPR-like"/>
    <property type="match status" value="1"/>
</dbReference>
<dbReference type="InterPro" id="IPR000160">
    <property type="entry name" value="GGDEF_dom"/>
</dbReference>
<dbReference type="SMART" id="SM00267">
    <property type="entry name" value="GGDEF"/>
    <property type="match status" value="1"/>
</dbReference>
<keyword evidence="1" id="KW-0802">TPR repeat</keyword>
<dbReference type="InterPro" id="IPR029787">
    <property type="entry name" value="Nucleotide_cyclase"/>
</dbReference>
<protein>
    <submittedName>
        <fullName evidence="3">Diguanylate cyclase</fullName>
    </submittedName>
</protein>
<dbReference type="SUPFAM" id="SSF55781">
    <property type="entry name" value="GAF domain-like"/>
    <property type="match status" value="1"/>
</dbReference>
<evidence type="ECO:0000259" key="2">
    <source>
        <dbReference type="PROSITE" id="PS50887"/>
    </source>
</evidence>
<feature type="domain" description="GGDEF" evidence="2">
    <location>
        <begin position="605"/>
        <end position="741"/>
    </location>
</feature>
<dbReference type="RefSeq" id="WP_208429769.1">
    <property type="nucleotide sequence ID" value="NZ_JAEPRJ010000001.1"/>
</dbReference>
<dbReference type="SUPFAM" id="SSF55073">
    <property type="entry name" value="Nucleotide cyclase"/>
    <property type="match status" value="1"/>
</dbReference>
<gene>
    <name evidence="3" type="ORF">JJN12_11220</name>
</gene>
<dbReference type="PANTHER" id="PTHR45138:SF9">
    <property type="entry name" value="DIGUANYLATE CYCLASE DGCM-RELATED"/>
    <property type="match status" value="1"/>
</dbReference>
<organism evidence="3 4">
    <name type="scientific">Catonella massiliensis</name>
    <dbReference type="NCBI Taxonomy" id="2799636"/>
    <lineage>
        <taxon>Bacteria</taxon>
        <taxon>Bacillati</taxon>
        <taxon>Bacillota</taxon>
        <taxon>Clostridia</taxon>
        <taxon>Lachnospirales</taxon>
        <taxon>Lachnospiraceae</taxon>
        <taxon>Catonella</taxon>
    </lineage>
</organism>
<dbReference type="InterPro" id="IPR019734">
    <property type="entry name" value="TPR_rpt"/>
</dbReference>
<dbReference type="EMBL" id="JAEPRJ010000001">
    <property type="protein sequence ID" value="MBK5898343.1"/>
    <property type="molecule type" value="Genomic_DNA"/>
</dbReference>
<dbReference type="PROSITE" id="PS50887">
    <property type="entry name" value="GGDEF"/>
    <property type="match status" value="1"/>
</dbReference>
<feature type="repeat" description="TPR" evidence="1">
    <location>
        <begin position="90"/>
        <end position="123"/>
    </location>
</feature>
<accession>A0ABS1J465</accession>
<dbReference type="Gene3D" id="3.30.70.270">
    <property type="match status" value="1"/>
</dbReference>
<dbReference type="PROSITE" id="PS50005">
    <property type="entry name" value="TPR"/>
    <property type="match status" value="1"/>
</dbReference>
<keyword evidence="4" id="KW-1185">Reference proteome</keyword>
<dbReference type="InterPro" id="IPR050469">
    <property type="entry name" value="Diguanylate_Cyclase"/>
</dbReference>
<dbReference type="Pfam" id="PF13181">
    <property type="entry name" value="TPR_8"/>
    <property type="match status" value="1"/>
</dbReference>
<dbReference type="SMART" id="SM00028">
    <property type="entry name" value="TPR"/>
    <property type="match status" value="3"/>
</dbReference>
<dbReference type="InterPro" id="IPR029016">
    <property type="entry name" value="GAF-like_dom_sf"/>
</dbReference>
<dbReference type="Pfam" id="PF00990">
    <property type="entry name" value="GGDEF"/>
    <property type="match status" value="1"/>
</dbReference>
<proteinExistence type="predicted"/>
<dbReference type="Gene3D" id="1.25.40.10">
    <property type="entry name" value="Tetratricopeptide repeat domain"/>
    <property type="match status" value="1"/>
</dbReference>
<dbReference type="PANTHER" id="PTHR45138">
    <property type="entry name" value="REGULATORY COMPONENTS OF SENSORY TRANSDUCTION SYSTEM"/>
    <property type="match status" value="1"/>
</dbReference>
<sequence>MNIDNYISLKAENIHKQLISDILLNAEGANELLDRLTETIRYKEDYVWRASVETAKVYLFIRRGNPSEVIKKGSGLVEIAALLQEWELLSFDYNMIGSAYFMLGMYEKAMEYYYSAINNEREHGLRNILPAAYGNIGRIFLNLGIYEKAVEHLRPALIYFADADKDYFRLGEKIVHILSDIMSSVTMLENPNVDEIQDILEQLEAIDGEKLSAEVAYVYYLGLMAYFFWIEDYIRAKEEFSKALARAKERRIYKIAVLYSFVEGCHVHGLDLDFFAEVLLEIEEMATDEEPISEPMIYDYLRHYYIKQGDTYKADKIQRNYKTFLENKFELNRQKKAESLEIFESLLKLGESLRFNVDKNKEFELVAKEAIRNKNELQRTYDRFKMIHEIGIKLTSSTNLNEVVNLIYKNMRENIPVDAFIIMSAEPENNQLRSLLCYNMGKENAEFTVSLDSKESAFVRCCMTNSIITSEDEGFTPHFDYETYSIYEIAKGTMKSALFIPLTIGDKVIGAYSVQSRFENAYRPETIDFLRELKPYLVIALNNAVHAKKLETEIERNKEIQEKLREANSRLSKMAGIDALTQISNRREFTEKFYQLRIEADKADKPVSVFMFDIDDFKKFNDTYGHFEGDEALKKVAGVINNNIIKNDGIAARFGGEEFISACMGLSEEENLALGEKIRNEVLELGINNIDTRLGTLSISVGIAISNPGRIVVKSEIMSLADEMLYEAKKSGKNKVVMKVVE</sequence>
<dbReference type="CDD" id="cd01949">
    <property type="entry name" value="GGDEF"/>
    <property type="match status" value="1"/>
</dbReference>
<evidence type="ECO:0000313" key="4">
    <source>
        <dbReference type="Proteomes" id="UP000604730"/>
    </source>
</evidence>
<evidence type="ECO:0000313" key="3">
    <source>
        <dbReference type="EMBL" id="MBK5898343.1"/>
    </source>
</evidence>
<dbReference type="InterPro" id="IPR011990">
    <property type="entry name" value="TPR-like_helical_dom_sf"/>
</dbReference>
<comment type="caution">
    <text evidence="3">The sequence shown here is derived from an EMBL/GenBank/DDBJ whole genome shotgun (WGS) entry which is preliminary data.</text>
</comment>
<name>A0ABS1J465_9FIRM</name>
<dbReference type="Gene3D" id="3.30.450.40">
    <property type="match status" value="1"/>
</dbReference>
<dbReference type="NCBIfam" id="TIGR00254">
    <property type="entry name" value="GGDEF"/>
    <property type="match status" value="1"/>
</dbReference>
<dbReference type="InterPro" id="IPR043128">
    <property type="entry name" value="Rev_trsase/Diguanyl_cyclase"/>
</dbReference>